<comment type="similarity">
    <text evidence="1">Belongs to the glycosyltransferase 90 family.</text>
</comment>
<dbReference type="GO" id="GO:0016740">
    <property type="term" value="F:transferase activity"/>
    <property type="evidence" value="ECO:0007669"/>
    <property type="project" value="UniProtKB-KW"/>
</dbReference>
<proteinExistence type="inferred from homology"/>
<protein>
    <recommendedName>
        <fullName evidence="3">Glycosyl transferase CAP10 domain-containing protein</fullName>
    </recommendedName>
</protein>
<organism evidence="4">
    <name type="scientific">Trieres chinensis</name>
    <name type="common">Marine centric diatom</name>
    <name type="synonym">Odontella sinensis</name>
    <dbReference type="NCBI Taxonomy" id="1514140"/>
    <lineage>
        <taxon>Eukaryota</taxon>
        <taxon>Sar</taxon>
        <taxon>Stramenopiles</taxon>
        <taxon>Ochrophyta</taxon>
        <taxon>Bacillariophyta</taxon>
        <taxon>Mediophyceae</taxon>
        <taxon>Biddulphiophycidae</taxon>
        <taxon>Eupodiscales</taxon>
        <taxon>Parodontellaceae</taxon>
        <taxon>Trieres</taxon>
    </lineage>
</organism>
<evidence type="ECO:0000256" key="2">
    <source>
        <dbReference type="ARBA" id="ARBA00022679"/>
    </source>
</evidence>
<dbReference type="PANTHER" id="PTHR12203:SF35">
    <property type="entry name" value="PROTEIN O-GLUCOSYLTRANSFERASE 1"/>
    <property type="match status" value="1"/>
</dbReference>
<accession>A0A7S1ZUA9</accession>
<feature type="domain" description="Glycosyl transferase CAP10" evidence="3">
    <location>
        <begin position="80"/>
        <end position="172"/>
    </location>
</feature>
<evidence type="ECO:0000259" key="3">
    <source>
        <dbReference type="Pfam" id="PF05686"/>
    </source>
</evidence>
<evidence type="ECO:0000256" key="1">
    <source>
        <dbReference type="ARBA" id="ARBA00010118"/>
    </source>
</evidence>
<dbReference type="InterPro" id="IPR006598">
    <property type="entry name" value="CAP10"/>
</dbReference>
<name>A0A7S1ZUA9_TRICV</name>
<evidence type="ECO:0000313" key="4">
    <source>
        <dbReference type="EMBL" id="CAD9348898.1"/>
    </source>
</evidence>
<keyword evidence="2" id="KW-0808">Transferase</keyword>
<dbReference type="AlphaFoldDB" id="A0A7S1ZUA9"/>
<dbReference type="Pfam" id="PF05686">
    <property type="entry name" value="Glyco_transf_90"/>
    <property type="match status" value="1"/>
</dbReference>
<gene>
    <name evidence="4" type="ORF">OSIN01602_LOCUS14732</name>
</gene>
<sequence length="204" mass="23279">MAVWRGSMTGLDWMAMEQLPPSEREGLSDQDLCLRYSERCRLVYETNRPGSSGLVNAGMTDLLEGQIPEVINGVNLIKGEMSVAEQMRFKAIISIQGNDVASGLKWSLFSKSVVIMPPPTVTSWAMEELLVPWVHYVPLEDIGKIDERVKWVRDHDEESKRIAERATLWIWDMFFHPDASGDEVEVKAGIVRRYAQYFAEWKDA</sequence>
<dbReference type="EMBL" id="HBGO01025672">
    <property type="protein sequence ID" value="CAD9348898.1"/>
    <property type="molecule type" value="Transcribed_RNA"/>
</dbReference>
<reference evidence="4" key="1">
    <citation type="submission" date="2021-01" db="EMBL/GenBank/DDBJ databases">
        <authorList>
            <person name="Corre E."/>
            <person name="Pelletier E."/>
            <person name="Niang G."/>
            <person name="Scheremetjew M."/>
            <person name="Finn R."/>
            <person name="Kale V."/>
            <person name="Holt S."/>
            <person name="Cochrane G."/>
            <person name="Meng A."/>
            <person name="Brown T."/>
            <person name="Cohen L."/>
        </authorList>
    </citation>
    <scope>NUCLEOTIDE SEQUENCE</scope>
    <source>
        <strain evidence="4">Grunow 1884</strain>
    </source>
</reference>
<dbReference type="InterPro" id="IPR051091">
    <property type="entry name" value="O-Glucosyltr/Glycosyltrsf_90"/>
</dbReference>
<dbReference type="PANTHER" id="PTHR12203">
    <property type="entry name" value="KDEL LYS-ASP-GLU-LEU CONTAINING - RELATED"/>
    <property type="match status" value="1"/>
</dbReference>